<evidence type="ECO:0000313" key="1">
    <source>
        <dbReference type="EMBL" id="GAI11407.1"/>
    </source>
</evidence>
<sequence length="31" mass="3517">LKKVYETADREGKRVITAAEYLKKVPVVLKA</sequence>
<accession>X1KWD2</accession>
<reference evidence="1" key="1">
    <citation type="journal article" date="2014" name="Front. Microbiol.">
        <title>High frequency of phylogenetically diverse reductive dehalogenase-homologous genes in deep subseafloor sedimentary metagenomes.</title>
        <authorList>
            <person name="Kawai M."/>
            <person name="Futagami T."/>
            <person name="Toyoda A."/>
            <person name="Takaki Y."/>
            <person name="Nishi S."/>
            <person name="Hori S."/>
            <person name="Arai W."/>
            <person name="Tsubouchi T."/>
            <person name="Morono Y."/>
            <person name="Uchiyama I."/>
            <person name="Ito T."/>
            <person name="Fujiyama A."/>
            <person name="Inagaki F."/>
            <person name="Takami H."/>
        </authorList>
    </citation>
    <scope>NUCLEOTIDE SEQUENCE</scope>
    <source>
        <strain evidence="1">Expedition CK06-06</strain>
    </source>
</reference>
<dbReference type="EMBL" id="BARV01013087">
    <property type="protein sequence ID" value="GAI11407.1"/>
    <property type="molecule type" value="Genomic_DNA"/>
</dbReference>
<organism evidence="1">
    <name type="scientific">marine sediment metagenome</name>
    <dbReference type="NCBI Taxonomy" id="412755"/>
    <lineage>
        <taxon>unclassified sequences</taxon>
        <taxon>metagenomes</taxon>
        <taxon>ecological metagenomes</taxon>
    </lineage>
</organism>
<dbReference type="AlphaFoldDB" id="X1KWD2"/>
<proteinExistence type="predicted"/>
<name>X1KWD2_9ZZZZ</name>
<comment type="caution">
    <text evidence="1">The sequence shown here is derived from an EMBL/GenBank/DDBJ whole genome shotgun (WGS) entry which is preliminary data.</text>
</comment>
<protein>
    <submittedName>
        <fullName evidence="1">Uncharacterized protein</fullName>
    </submittedName>
</protein>
<gene>
    <name evidence="1" type="ORF">S06H3_23862</name>
</gene>
<feature type="non-terminal residue" evidence="1">
    <location>
        <position position="1"/>
    </location>
</feature>